<protein>
    <recommendedName>
        <fullName evidence="2">DUF6594 domain-containing protein</fullName>
    </recommendedName>
</protein>
<feature type="transmembrane region" description="Helical" evidence="1">
    <location>
        <begin position="230"/>
        <end position="247"/>
    </location>
</feature>
<reference evidence="3 4" key="1">
    <citation type="journal article" date="2016" name="Nat. Commun.">
        <title>Ectomycorrhizal ecology is imprinted in the genome of the dominant symbiotic fungus Cenococcum geophilum.</title>
        <authorList>
            <consortium name="DOE Joint Genome Institute"/>
            <person name="Peter M."/>
            <person name="Kohler A."/>
            <person name="Ohm R.A."/>
            <person name="Kuo A."/>
            <person name="Krutzmann J."/>
            <person name="Morin E."/>
            <person name="Arend M."/>
            <person name="Barry K.W."/>
            <person name="Binder M."/>
            <person name="Choi C."/>
            <person name="Clum A."/>
            <person name="Copeland A."/>
            <person name="Grisel N."/>
            <person name="Haridas S."/>
            <person name="Kipfer T."/>
            <person name="LaButti K."/>
            <person name="Lindquist E."/>
            <person name="Lipzen A."/>
            <person name="Maire R."/>
            <person name="Meier B."/>
            <person name="Mihaltcheva S."/>
            <person name="Molinier V."/>
            <person name="Murat C."/>
            <person name="Poggeler S."/>
            <person name="Quandt C.A."/>
            <person name="Sperisen C."/>
            <person name="Tritt A."/>
            <person name="Tisserant E."/>
            <person name="Crous P.W."/>
            <person name="Henrissat B."/>
            <person name="Nehls U."/>
            <person name="Egli S."/>
            <person name="Spatafora J.W."/>
            <person name="Grigoriev I.V."/>
            <person name="Martin F.M."/>
        </authorList>
    </citation>
    <scope>NUCLEOTIDE SEQUENCE [LARGE SCALE GENOMIC DNA]</scope>
    <source>
        <strain evidence="3 4">CBS 459.81</strain>
    </source>
</reference>
<name>A0A8E2JDU6_9PEZI</name>
<evidence type="ECO:0000313" key="3">
    <source>
        <dbReference type="EMBL" id="OCK78379.1"/>
    </source>
</evidence>
<dbReference type="OrthoDB" id="3793504at2759"/>
<feature type="domain" description="DUF6594" evidence="2">
    <location>
        <begin position="1"/>
        <end position="266"/>
    </location>
</feature>
<evidence type="ECO:0000313" key="4">
    <source>
        <dbReference type="Proteomes" id="UP000250266"/>
    </source>
</evidence>
<organism evidence="3 4">
    <name type="scientific">Lepidopterella palustris CBS 459.81</name>
    <dbReference type="NCBI Taxonomy" id="1314670"/>
    <lineage>
        <taxon>Eukaryota</taxon>
        <taxon>Fungi</taxon>
        <taxon>Dikarya</taxon>
        <taxon>Ascomycota</taxon>
        <taxon>Pezizomycotina</taxon>
        <taxon>Dothideomycetes</taxon>
        <taxon>Pleosporomycetidae</taxon>
        <taxon>Mytilinidiales</taxon>
        <taxon>Argynnaceae</taxon>
        <taxon>Lepidopterella</taxon>
    </lineage>
</organism>
<evidence type="ECO:0000256" key="1">
    <source>
        <dbReference type="SAM" id="Phobius"/>
    </source>
</evidence>
<keyword evidence="1" id="KW-0812">Transmembrane</keyword>
<dbReference type="PANTHER" id="PTHR34502:SF4">
    <property type="entry name" value="DUF6594 DOMAIN-CONTAINING PROTEIN"/>
    <property type="match status" value="1"/>
</dbReference>
<dbReference type="AlphaFoldDB" id="A0A8E2JDU6"/>
<feature type="non-terminal residue" evidence="3">
    <location>
        <position position="1"/>
    </location>
</feature>
<keyword evidence="4" id="KW-1185">Reference proteome</keyword>
<gene>
    <name evidence="3" type="ORF">K432DRAFT_281716</name>
</gene>
<evidence type="ECO:0000259" key="2">
    <source>
        <dbReference type="Pfam" id="PF20237"/>
    </source>
</evidence>
<feature type="transmembrane region" description="Helical" evidence="1">
    <location>
        <begin position="194"/>
        <end position="223"/>
    </location>
</feature>
<keyword evidence="1" id="KW-1133">Transmembrane helix</keyword>
<feature type="non-terminal residue" evidence="3">
    <location>
        <position position="271"/>
    </location>
</feature>
<dbReference type="Proteomes" id="UP000250266">
    <property type="component" value="Unassembled WGS sequence"/>
</dbReference>
<proteinExistence type="predicted"/>
<dbReference type="PANTHER" id="PTHR34502">
    <property type="entry name" value="DUF6594 DOMAIN-CONTAINING PROTEIN-RELATED"/>
    <property type="match status" value="1"/>
</dbReference>
<dbReference type="EMBL" id="KV745063">
    <property type="protein sequence ID" value="OCK78379.1"/>
    <property type="molecule type" value="Genomic_DNA"/>
</dbReference>
<accession>A0A8E2JDU6</accession>
<keyword evidence="1" id="KW-0472">Membrane</keyword>
<sequence length="271" mass="30482">YTNFYNRIAKNPEAAVCRRFSRQRAWRLFYLERDVVEKEKSIVDYLVQSGVDRQAAKEFFVVLDWHYVSESKDEELKTKIKEYMESLNAVGAALREDSTIAKLPDPNQFFMDYFRSCLTLLGRRGLTGEDAAIYGSEGDAIDPDLCTLRESPDTDPLSKLILYKLSRPFDKHIGKPISRKLGKKEPEDTLNVPVAAFSGVISTMTCVVATLLFSVSTSVLYCIRSMKDRLVVIAVFGLIFSLSLIAFGRPSRSEVFGATAAYFAVMSVFVG</sequence>
<dbReference type="Pfam" id="PF20237">
    <property type="entry name" value="DUF6594"/>
    <property type="match status" value="1"/>
</dbReference>
<dbReference type="InterPro" id="IPR046529">
    <property type="entry name" value="DUF6594"/>
</dbReference>